<dbReference type="InterPro" id="IPR010605">
    <property type="entry name" value="DUF1191"/>
</dbReference>
<evidence type="ECO:0000256" key="3">
    <source>
        <dbReference type="SAM" id="SignalP"/>
    </source>
</evidence>
<dbReference type="AlphaFoldDB" id="A0AAE1R5B5"/>
<dbReference type="Gene3D" id="1.20.5.930">
    <property type="entry name" value="Bicelle-embedded integrin alpha(iib) transmembrane segment"/>
    <property type="match status" value="1"/>
</dbReference>
<proteinExistence type="predicted"/>
<dbReference type="GO" id="GO:0016020">
    <property type="term" value="C:membrane"/>
    <property type="evidence" value="ECO:0007669"/>
    <property type="project" value="TreeGrafter"/>
</dbReference>
<dbReference type="Proteomes" id="UP001291623">
    <property type="component" value="Unassembled WGS sequence"/>
</dbReference>
<feature type="chain" id="PRO_5042183050" evidence="3">
    <location>
        <begin position="27"/>
        <end position="312"/>
    </location>
</feature>
<keyword evidence="3" id="KW-0732">Signal</keyword>
<evidence type="ECO:0000256" key="2">
    <source>
        <dbReference type="SAM" id="Phobius"/>
    </source>
</evidence>
<comment type="caution">
    <text evidence="4">The sequence shown here is derived from an EMBL/GenBank/DDBJ whole genome shotgun (WGS) entry which is preliminary data.</text>
</comment>
<reference evidence="4" key="1">
    <citation type="submission" date="2023-12" db="EMBL/GenBank/DDBJ databases">
        <title>Genome assembly of Anisodus tanguticus.</title>
        <authorList>
            <person name="Wang Y.-J."/>
        </authorList>
    </citation>
    <scope>NUCLEOTIDE SEQUENCE</scope>
    <source>
        <strain evidence="4">KB-2021</strain>
        <tissue evidence="4">Leaf</tissue>
    </source>
</reference>
<organism evidence="4 5">
    <name type="scientific">Anisodus tanguticus</name>
    <dbReference type="NCBI Taxonomy" id="243964"/>
    <lineage>
        <taxon>Eukaryota</taxon>
        <taxon>Viridiplantae</taxon>
        <taxon>Streptophyta</taxon>
        <taxon>Embryophyta</taxon>
        <taxon>Tracheophyta</taxon>
        <taxon>Spermatophyta</taxon>
        <taxon>Magnoliopsida</taxon>
        <taxon>eudicotyledons</taxon>
        <taxon>Gunneridae</taxon>
        <taxon>Pentapetalae</taxon>
        <taxon>asterids</taxon>
        <taxon>lamiids</taxon>
        <taxon>Solanales</taxon>
        <taxon>Solanaceae</taxon>
        <taxon>Solanoideae</taxon>
        <taxon>Hyoscyameae</taxon>
        <taxon>Anisodus</taxon>
    </lineage>
</organism>
<keyword evidence="5" id="KW-1185">Reference proteome</keyword>
<feature type="signal peptide" evidence="3">
    <location>
        <begin position="1"/>
        <end position="26"/>
    </location>
</feature>
<keyword evidence="2" id="KW-1133">Transmembrane helix</keyword>
<evidence type="ECO:0000256" key="1">
    <source>
        <dbReference type="SAM" id="MobiDB-lite"/>
    </source>
</evidence>
<gene>
    <name evidence="4" type="ORF">RND71_035672</name>
</gene>
<evidence type="ECO:0000313" key="4">
    <source>
        <dbReference type="EMBL" id="KAK4345496.1"/>
    </source>
</evidence>
<dbReference type="Pfam" id="PF06697">
    <property type="entry name" value="DUF1191"/>
    <property type="match status" value="1"/>
</dbReference>
<feature type="region of interest" description="Disordered" evidence="1">
    <location>
        <begin position="291"/>
        <end position="312"/>
    </location>
</feature>
<sequence>MMGLLGSLSMLHLLMWLFWLPRSGSSQLVNDFSMGAARALDVLLQDYAYLAFDRPRIRTGVIYDGKVSSNLTGIKVSGLRLRSGSLRSRGVKTYKEFRIPVGVVEKPYTERLVLVYQNLGNLSARYYELPGYIYLAPVLGLLAYNASNLSATNLPELDIKASGQPISISFSNVKPLPIGSSAKCVSIDLQGSLNFSSVLSDNTCTTFQQGHFSIVTESIAPSPAPAVHHKGKKNKSRVWIIVGSVAGGLVLMFLLGLLLVCVRKYKRRKKMQQMERAAEVGEALQMTKVGSTKAPAATVTRTQPTLETEYRP</sequence>
<feature type="transmembrane region" description="Helical" evidence="2">
    <location>
        <begin position="238"/>
        <end position="262"/>
    </location>
</feature>
<dbReference type="PANTHER" id="PTHR33512:SF14">
    <property type="entry name" value="EXPRESSED PROTEIN"/>
    <property type="match status" value="1"/>
</dbReference>
<dbReference type="EMBL" id="JAVYJV010000019">
    <property type="protein sequence ID" value="KAK4345496.1"/>
    <property type="molecule type" value="Genomic_DNA"/>
</dbReference>
<keyword evidence="2" id="KW-0812">Transmembrane</keyword>
<name>A0AAE1R5B5_9SOLA</name>
<accession>A0AAE1R5B5</accession>
<keyword evidence="2" id="KW-0472">Membrane</keyword>
<dbReference type="PANTHER" id="PTHR33512">
    <property type="entry name" value="PROTEIN, PUTATIVE (DUF1191)-RELATED"/>
    <property type="match status" value="1"/>
</dbReference>
<evidence type="ECO:0000313" key="5">
    <source>
        <dbReference type="Proteomes" id="UP001291623"/>
    </source>
</evidence>
<protein>
    <submittedName>
        <fullName evidence="4">Uncharacterized protein</fullName>
    </submittedName>
</protein>